<name>A0A2H0V9H0_9BACT</name>
<dbReference type="InterPro" id="IPR058486">
    <property type="entry name" value="DUF8173"/>
</dbReference>
<evidence type="ECO:0000313" key="5">
    <source>
        <dbReference type="Proteomes" id="UP000229972"/>
    </source>
</evidence>
<evidence type="ECO:0000313" key="4">
    <source>
        <dbReference type="EMBL" id="PIR95738.1"/>
    </source>
</evidence>
<feature type="transmembrane region" description="Helical" evidence="1">
    <location>
        <begin position="296"/>
        <end position="317"/>
    </location>
</feature>
<feature type="transmembrane region" description="Helical" evidence="1">
    <location>
        <begin position="329"/>
        <end position="346"/>
    </location>
</feature>
<accession>A0A2H0V9H0</accession>
<reference evidence="5" key="1">
    <citation type="submission" date="2017-09" db="EMBL/GenBank/DDBJ databases">
        <title>Depth-based differentiation of microbial function through sediment-hosted aquifers and enrichment of novel symbionts in the deep terrestrial subsurface.</title>
        <authorList>
            <person name="Probst A.J."/>
            <person name="Ladd B."/>
            <person name="Jarett J.K."/>
            <person name="Geller-Mcgrath D.E."/>
            <person name="Sieber C.M.K."/>
            <person name="Emerson J.B."/>
            <person name="Anantharaman K."/>
            <person name="Thomas B.C."/>
            <person name="Malmstrom R."/>
            <person name="Stieglmeier M."/>
            <person name="Klingl A."/>
            <person name="Woyke T."/>
            <person name="Ryan C.M."/>
            <person name="Banfield J.F."/>
        </authorList>
    </citation>
    <scope>NUCLEOTIDE SEQUENCE [LARGE SCALE GENOMIC DNA]</scope>
</reference>
<keyword evidence="1" id="KW-0812">Transmembrane</keyword>
<feature type="transmembrane region" description="Helical" evidence="1">
    <location>
        <begin position="352"/>
        <end position="373"/>
    </location>
</feature>
<dbReference type="Pfam" id="PF26514">
    <property type="entry name" value="DUF8173"/>
    <property type="match status" value="1"/>
</dbReference>
<evidence type="ECO:0000256" key="2">
    <source>
        <dbReference type="SAM" id="SignalP"/>
    </source>
</evidence>
<keyword evidence="1" id="KW-0472">Membrane</keyword>
<sequence length="379" mass="40377">MKNKGLKFLILAVLILLPISALRAAGNHAGANIYVPESEIISGNFYATGQDITVDGNIGGDLIVAGQNIKVNGDVEGDIIAVGQSITIDGFIGGNVRVVGNSLTINGSVARNVNAFGTNVILGPNSNIGWDVYSVGSLVEARGIINGNLNGYAAQALITGTVEKDINLNLGESDDVSSLTISSTAVINGNLNYTSNNTANIATDAKINGTTEQKFPKIQENSWLMAWAWKTLFTMFSAFFIGLVLVFGLKNITDGILNGMEKTPAKKILPGLIIMLITPPLAIILMLTLIGIPLAVILLALWMILLYVARIITALWIGKLIVSKIDKKSSSLMWPLVIGVLVLFLLTSIPILGAFICLIAVWLGLGAIYSYAYNQYKNI</sequence>
<proteinExistence type="predicted"/>
<protein>
    <recommendedName>
        <fullName evidence="3">DUF8173 domain-containing protein</fullName>
    </recommendedName>
</protein>
<feature type="transmembrane region" description="Helical" evidence="1">
    <location>
        <begin position="268"/>
        <end position="290"/>
    </location>
</feature>
<feature type="signal peptide" evidence="2">
    <location>
        <begin position="1"/>
        <end position="24"/>
    </location>
</feature>
<dbReference type="AlphaFoldDB" id="A0A2H0V9H0"/>
<organism evidence="4 5">
    <name type="scientific">Candidatus Falkowbacteria bacterium CG10_big_fil_rev_8_21_14_0_10_37_18</name>
    <dbReference type="NCBI Taxonomy" id="1974562"/>
    <lineage>
        <taxon>Bacteria</taxon>
        <taxon>Candidatus Falkowiibacteriota</taxon>
    </lineage>
</organism>
<dbReference type="EMBL" id="PFAL01000011">
    <property type="protein sequence ID" value="PIR95738.1"/>
    <property type="molecule type" value="Genomic_DNA"/>
</dbReference>
<evidence type="ECO:0000256" key="1">
    <source>
        <dbReference type="SAM" id="Phobius"/>
    </source>
</evidence>
<gene>
    <name evidence="4" type="ORF">COT93_00795</name>
</gene>
<keyword evidence="2" id="KW-0732">Signal</keyword>
<comment type="caution">
    <text evidence="4">The sequence shown here is derived from an EMBL/GenBank/DDBJ whole genome shotgun (WGS) entry which is preliminary data.</text>
</comment>
<dbReference type="Proteomes" id="UP000229972">
    <property type="component" value="Unassembled WGS sequence"/>
</dbReference>
<feature type="chain" id="PRO_5013836630" description="DUF8173 domain-containing protein" evidence="2">
    <location>
        <begin position="25"/>
        <end position="379"/>
    </location>
</feature>
<feature type="transmembrane region" description="Helical" evidence="1">
    <location>
        <begin position="223"/>
        <end position="247"/>
    </location>
</feature>
<feature type="domain" description="DUF8173" evidence="3">
    <location>
        <begin position="237"/>
        <end position="373"/>
    </location>
</feature>
<evidence type="ECO:0000259" key="3">
    <source>
        <dbReference type="Pfam" id="PF26514"/>
    </source>
</evidence>
<keyword evidence="1" id="KW-1133">Transmembrane helix</keyword>